<keyword evidence="2" id="KW-0812">Transmembrane</keyword>
<feature type="transmembrane region" description="Helical" evidence="2">
    <location>
        <begin position="68"/>
        <end position="88"/>
    </location>
</feature>
<keyword evidence="2" id="KW-0472">Membrane</keyword>
<dbReference type="AlphaFoldDB" id="A0A507ZY12"/>
<evidence type="ECO:0000256" key="2">
    <source>
        <dbReference type="SAM" id="Phobius"/>
    </source>
</evidence>
<dbReference type="RefSeq" id="WP_141424916.1">
    <property type="nucleotide sequence ID" value="NZ_JASPFB010000020.1"/>
</dbReference>
<accession>A0A507ZY12</accession>
<protein>
    <submittedName>
        <fullName evidence="3">Uncharacterized protein</fullName>
    </submittedName>
</protein>
<reference evidence="3 4" key="1">
    <citation type="submission" date="2019-06" db="EMBL/GenBank/DDBJ databases">
        <title>Draft genome sequence of Actinomyces johnsonii CCUG 34287T.</title>
        <authorList>
            <person name="Salva-Serra F."/>
            <person name="Cardew S."/>
            <person name="Moore E."/>
        </authorList>
    </citation>
    <scope>NUCLEOTIDE SEQUENCE [LARGE SCALE GENOMIC DNA]</scope>
    <source>
        <strain evidence="3 4">CCUG 34287</strain>
    </source>
</reference>
<comment type="caution">
    <text evidence="3">The sequence shown here is derived from an EMBL/GenBank/DDBJ whole genome shotgun (WGS) entry which is preliminary data.</text>
</comment>
<evidence type="ECO:0000313" key="3">
    <source>
        <dbReference type="EMBL" id="TQD41847.1"/>
    </source>
</evidence>
<gene>
    <name evidence="3" type="ORF">FK256_11980</name>
</gene>
<evidence type="ECO:0000256" key="1">
    <source>
        <dbReference type="SAM" id="MobiDB-lite"/>
    </source>
</evidence>
<sequence>MHSLFIGIALASAIAMLALIAGTVVSLLRSPLSMAMTTPLIVIGEIGIVLLGYAMIWAALRKPAVSDVFGAAGALAFFSFVGCALTVAETSKIIRETGTVPEVVGRLAVAWICLVTAMLTHLALRAVGSSPRLRSKDSSDDSDGDPSQARSSRSERVKHIGAGVIGAAAVVALAATTPTGINHRLDPLLRTTVTASSGHARFPSVAQLQAGAQQQSPPSEPAWKTPLGTTTVKQLLAGSRGAIAVTDHGVYGVDPSTGRSTWCFATAALPPSPDTESSASLRGVDIYAGHEAFTSPDGAWLAYAVSITPTEANGHDSPEAVTRVIVLNTSTGRVSVDSQVVGTVPTVQLTDSNAIINRRVYNIADGEEIAPLESETNVVPGPGGHERILTRTSDYSESLTSNSVSVEGISPEDQHQTPIMQKAQTINGQPVSSGGWVVISDSNGEEAVQNIDTGRSISFGNQSKKVILMHVSSQAIAVWLADVSENGELADADPHRLYPLTLSVFDPRTEEVTAVDQSSIHQALFNHQESDQNVTGRIGIGIVDTPTFSVTGDRSEDFGEKLAVPTGEGEGTVTLKNGAKASWKKVSTPLLENRVRDTVLCPEGRVVSAEQQSDTGQVFLKGWRLPV</sequence>
<feature type="region of interest" description="Disordered" evidence="1">
    <location>
        <begin position="131"/>
        <end position="156"/>
    </location>
</feature>
<dbReference type="EMBL" id="VICB01000021">
    <property type="protein sequence ID" value="TQD41847.1"/>
    <property type="molecule type" value="Genomic_DNA"/>
</dbReference>
<proteinExistence type="predicted"/>
<dbReference type="SUPFAM" id="SSF50998">
    <property type="entry name" value="Quinoprotein alcohol dehydrogenase-like"/>
    <property type="match status" value="1"/>
</dbReference>
<feature type="transmembrane region" description="Helical" evidence="2">
    <location>
        <begin position="32"/>
        <end position="56"/>
    </location>
</feature>
<feature type="transmembrane region" description="Helical" evidence="2">
    <location>
        <begin position="108"/>
        <end position="127"/>
    </location>
</feature>
<dbReference type="Proteomes" id="UP000319010">
    <property type="component" value="Unassembled WGS sequence"/>
</dbReference>
<feature type="transmembrane region" description="Helical" evidence="2">
    <location>
        <begin position="160"/>
        <end position="181"/>
    </location>
</feature>
<keyword evidence="2" id="KW-1133">Transmembrane helix</keyword>
<organism evidence="3 4">
    <name type="scientific">Actinomyces johnsonii</name>
    <dbReference type="NCBI Taxonomy" id="544581"/>
    <lineage>
        <taxon>Bacteria</taxon>
        <taxon>Bacillati</taxon>
        <taxon>Actinomycetota</taxon>
        <taxon>Actinomycetes</taxon>
        <taxon>Actinomycetales</taxon>
        <taxon>Actinomycetaceae</taxon>
        <taxon>Actinomyces</taxon>
    </lineage>
</organism>
<name>A0A507ZY12_9ACTO</name>
<dbReference type="InterPro" id="IPR011047">
    <property type="entry name" value="Quinoprotein_ADH-like_sf"/>
</dbReference>
<evidence type="ECO:0000313" key="4">
    <source>
        <dbReference type="Proteomes" id="UP000319010"/>
    </source>
</evidence>